<protein>
    <submittedName>
        <fullName evidence="1">Uncharacterized protein</fullName>
    </submittedName>
</protein>
<accession>G2YTS6</accession>
<dbReference type="HOGENOM" id="CLU_3191248_0_0_1"/>
<reference evidence="2" key="1">
    <citation type="journal article" date="2011" name="PLoS Genet.">
        <title>Genomic analysis of the necrotrophic fungal pathogens Sclerotinia sclerotiorum and Botrytis cinerea.</title>
        <authorList>
            <person name="Amselem J."/>
            <person name="Cuomo C.A."/>
            <person name="van Kan J.A."/>
            <person name="Viaud M."/>
            <person name="Benito E.P."/>
            <person name="Couloux A."/>
            <person name="Coutinho P.M."/>
            <person name="de Vries R.P."/>
            <person name="Dyer P.S."/>
            <person name="Fillinger S."/>
            <person name="Fournier E."/>
            <person name="Gout L."/>
            <person name="Hahn M."/>
            <person name="Kohn L."/>
            <person name="Lapalu N."/>
            <person name="Plummer K.M."/>
            <person name="Pradier J.M."/>
            <person name="Quevillon E."/>
            <person name="Sharon A."/>
            <person name="Simon A."/>
            <person name="ten Have A."/>
            <person name="Tudzynski B."/>
            <person name="Tudzynski P."/>
            <person name="Wincker P."/>
            <person name="Andrew M."/>
            <person name="Anthouard V."/>
            <person name="Beever R.E."/>
            <person name="Beffa R."/>
            <person name="Benoit I."/>
            <person name="Bouzid O."/>
            <person name="Brault B."/>
            <person name="Chen Z."/>
            <person name="Choquer M."/>
            <person name="Collemare J."/>
            <person name="Cotton P."/>
            <person name="Danchin E.G."/>
            <person name="Da Silva C."/>
            <person name="Gautier A."/>
            <person name="Giraud C."/>
            <person name="Giraud T."/>
            <person name="Gonzalez C."/>
            <person name="Grossetete S."/>
            <person name="Guldener U."/>
            <person name="Henrissat B."/>
            <person name="Howlett B.J."/>
            <person name="Kodira C."/>
            <person name="Kretschmer M."/>
            <person name="Lappartient A."/>
            <person name="Leroch M."/>
            <person name="Levis C."/>
            <person name="Mauceli E."/>
            <person name="Neuveglise C."/>
            <person name="Oeser B."/>
            <person name="Pearson M."/>
            <person name="Poulain J."/>
            <person name="Poussereau N."/>
            <person name="Quesneville H."/>
            <person name="Rascle C."/>
            <person name="Schumacher J."/>
            <person name="Segurens B."/>
            <person name="Sexton A."/>
            <person name="Silva E."/>
            <person name="Sirven C."/>
            <person name="Soanes D.M."/>
            <person name="Talbot N.J."/>
            <person name="Templeton M."/>
            <person name="Yandava C."/>
            <person name="Yarden O."/>
            <person name="Zeng Q."/>
            <person name="Rollins J.A."/>
            <person name="Lebrun M.H."/>
            <person name="Dickman M."/>
        </authorList>
    </citation>
    <scope>NUCLEOTIDE SEQUENCE [LARGE SCALE GENOMIC DNA]</scope>
    <source>
        <strain evidence="2">T4</strain>
    </source>
</reference>
<dbReference type="InParanoid" id="G2YTS6"/>
<dbReference type="AlphaFoldDB" id="G2YTS6"/>
<proteinExistence type="predicted"/>
<dbReference type="Proteomes" id="UP000008177">
    <property type="component" value="Unplaced contigs"/>
</dbReference>
<organism evidence="1 2">
    <name type="scientific">Botryotinia fuckeliana (strain T4)</name>
    <name type="common">Noble rot fungus</name>
    <name type="synonym">Botrytis cinerea</name>
    <dbReference type="NCBI Taxonomy" id="999810"/>
    <lineage>
        <taxon>Eukaryota</taxon>
        <taxon>Fungi</taxon>
        <taxon>Dikarya</taxon>
        <taxon>Ascomycota</taxon>
        <taxon>Pezizomycotina</taxon>
        <taxon>Leotiomycetes</taxon>
        <taxon>Helotiales</taxon>
        <taxon>Sclerotiniaceae</taxon>
        <taxon>Botrytis</taxon>
    </lineage>
</organism>
<sequence>MADEIGSSLQTSVVYVAVVVKQSPRMDSKDDPYFKAQYFIGLETFE</sequence>
<name>G2YTS6_BOTF4</name>
<dbReference type="EMBL" id="FQ790352">
    <property type="protein sequence ID" value="CCD54836.1"/>
    <property type="molecule type" value="Genomic_DNA"/>
</dbReference>
<evidence type="ECO:0000313" key="2">
    <source>
        <dbReference type="Proteomes" id="UP000008177"/>
    </source>
</evidence>
<evidence type="ECO:0000313" key="1">
    <source>
        <dbReference type="EMBL" id="CCD54836.1"/>
    </source>
</evidence>
<gene>
    <name evidence="1" type="ORF">BofuT4_uP161250.1</name>
</gene>